<evidence type="ECO:0000256" key="1">
    <source>
        <dbReference type="SAM" id="Phobius"/>
    </source>
</evidence>
<gene>
    <name evidence="2" type="ORF">ARMSODRAFT_1007356</name>
</gene>
<reference evidence="3" key="1">
    <citation type="journal article" date="2017" name="Nat. Ecol. Evol.">
        <title>Genome expansion and lineage-specific genetic innovations in the forest pathogenic fungi Armillaria.</title>
        <authorList>
            <person name="Sipos G."/>
            <person name="Prasanna A.N."/>
            <person name="Walter M.C."/>
            <person name="O'Connor E."/>
            <person name="Balint B."/>
            <person name="Krizsan K."/>
            <person name="Kiss B."/>
            <person name="Hess J."/>
            <person name="Varga T."/>
            <person name="Slot J."/>
            <person name="Riley R."/>
            <person name="Boka B."/>
            <person name="Rigling D."/>
            <person name="Barry K."/>
            <person name="Lee J."/>
            <person name="Mihaltcheva S."/>
            <person name="LaButti K."/>
            <person name="Lipzen A."/>
            <person name="Waldron R."/>
            <person name="Moloney N.M."/>
            <person name="Sperisen C."/>
            <person name="Kredics L."/>
            <person name="Vagvoelgyi C."/>
            <person name="Patrignani A."/>
            <person name="Fitzpatrick D."/>
            <person name="Nagy I."/>
            <person name="Doyle S."/>
            <person name="Anderson J.B."/>
            <person name="Grigoriev I.V."/>
            <person name="Gueldener U."/>
            <person name="Muensterkoetter M."/>
            <person name="Nagy L.G."/>
        </authorList>
    </citation>
    <scope>NUCLEOTIDE SEQUENCE [LARGE SCALE GENOMIC DNA]</scope>
    <source>
        <strain evidence="3">28-4</strain>
    </source>
</reference>
<evidence type="ECO:0000313" key="2">
    <source>
        <dbReference type="EMBL" id="PBK63999.1"/>
    </source>
</evidence>
<keyword evidence="1" id="KW-0812">Transmembrane</keyword>
<feature type="transmembrane region" description="Helical" evidence="1">
    <location>
        <begin position="139"/>
        <end position="160"/>
    </location>
</feature>
<proteinExistence type="predicted"/>
<evidence type="ECO:0000313" key="3">
    <source>
        <dbReference type="Proteomes" id="UP000218334"/>
    </source>
</evidence>
<keyword evidence="1" id="KW-0472">Membrane</keyword>
<keyword evidence="1" id="KW-1133">Transmembrane helix</keyword>
<name>A0A2H3AZ82_9AGAR</name>
<dbReference type="Proteomes" id="UP000218334">
    <property type="component" value="Unassembled WGS sequence"/>
</dbReference>
<accession>A0A2H3AZ82</accession>
<organism evidence="2 3">
    <name type="scientific">Armillaria solidipes</name>
    <dbReference type="NCBI Taxonomy" id="1076256"/>
    <lineage>
        <taxon>Eukaryota</taxon>
        <taxon>Fungi</taxon>
        <taxon>Dikarya</taxon>
        <taxon>Basidiomycota</taxon>
        <taxon>Agaricomycotina</taxon>
        <taxon>Agaricomycetes</taxon>
        <taxon>Agaricomycetidae</taxon>
        <taxon>Agaricales</taxon>
        <taxon>Marasmiineae</taxon>
        <taxon>Physalacriaceae</taxon>
        <taxon>Armillaria</taxon>
    </lineage>
</organism>
<protein>
    <submittedName>
        <fullName evidence="2">Uncharacterized protein</fullName>
    </submittedName>
</protein>
<keyword evidence="3" id="KW-1185">Reference proteome</keyword>
<dbReference type="AlphaFoldDB" id="A0A2H3AZ82"/>
<sequence length="203" mass="22401">MGDARIECAIHSLIDAQRGAFTVVVVSRRGPDLGPALLLDISCPPVLPPRNLLTQEPSPQAFSRSCITKKLSPVPVATIVVAVQLAIVVVMDTDIEFFDVLENMKVHGPHERVRLAPISLREGMDWWGRFGLHFMPRRVLVVIVVVVIDGGGVVVVVVGGDIWCCLVRGLTWLVGVEYTFLRPLEGYSGSRWASRQWEVVVKK</sequence>
<dbReference type="EMBL" id="KZ293454">
    <property type="protein sequence ID" value="PBK63999.1"/>
    <property type="molecule type" value="Genomic_DNA"/>
</dbReference>